<evidence type="ECO:0000259" key="5">
    <source>
        <dbReference type="PROSITE" id="PS50146"/>
    </source>
</evidence>
<dbReference type="EMBL" id="CP002545">
    <property type="protein sequence ID" value="ADY51884.1"/>
    <property type="molecule type" value="Genomic_DNA"/>
</dbReference>
<dbReference type="InterPro" id="IPR050187">
    <property type="entry name" value="Lipid_Phosphate_FormReg"/>
</dbReference>
<dbReference type="SUPFAM" id="SSF111331">
    <property type="entry name" value="NAD kinase/diacylglycerol kinase-like"/>
    <property type="match status" value="1"/>
</dbReference>
<keyword evidence="2" id="KW-0547">Nucleotide-binding</keyword>
<protein>
    <submittedName>
        <fullName evidence="6">Diacylglycerol kinase catalytic region</fullName>
    </submittedName>
</protein>
<feature type="domain" description="DAGKc" evidence="5">
    <location>
        <begin position="1"/>
        <end position="130"/>
    </location>
</feature>
<proteinExistence type="predicted"/>
<dbReference type="PANTHER" id="PTHR12358:SF106">
    <property type="entry name" value="LIPID KINASE YEGS"/>
    <property type="match status" value="1"/>
</dbReference>
<dbReference type="RefSeq" id="WP_013632383.1">
    <property type="nucleotide sequence ID" value="NC_015177.1"/>
</dbReference>
<dbReference type="HOGENOM" id="CLU_045532_1_2_10"/>
<dbReference type="InterPro" id="IPR017438">
    <property type="entry name" value="ATP-NAD_kinase_N"/>
</dbReference>
<name>F0SDY8_PSESL</name>
<dbReference type="KEGG" id="psn:Pedsa_1317"/>
<evidence type="ECO:0000256" key="1">
    <source>
        <dbReference type="ARBA" id="ARBA00022679"/>
    </source>
</evidence>
<evidence type="ECO:0000313" key="6">
    <source>
        <dbReference type="EMBL" id="ADY51884.1"/>
    </source>
</evidence>
<organism evidence="6 7">
    <name type="scientific">Pseudopedobacter saltans (strain ATCC 51119 / DSM 12145 / JCM 21818 / CCUG 39354 / LMG 10337 / NBRC 100064 / NCIMB 13643)</name>
    <name type="common">Pedobacter saltans</name>
    <dbReference type="NCBI Taxonomy" id="762903"/>
    <lineage>
        <taxon>Bacteria</taxon>
        <taxon>Pseudomonadati</taxon>
        <taxon>Bacteroidota</taxon>
        <taxon>Sphingobacteriia</taxon>
        <taxon>Sphingobacteriales</taxon>
        <taxon>Sphingobacteriaceae</taxon>
        <taxon>Pseudopedobacter</taxon>
    </lineage>
</organism>
<keyword evidence="3 6" id="KW-0418">Kinase</keyword>
<dbReference type="SMART" id="SM00046">
    <property type="entry name" value="DAGKc"/>
    <property type="match status" value="1"/>
</dbReference>
<evidence type="ECO:0000313" key="7">
    <source>
        <dbReference type="Proteomes" id="UP000000310"/>
    </source>
</evidence>
<dbReference type="InterPro" id="IPR045540">
    <property type="entry name" value="YegS/DAGK_C"/>
</dbReference>
<dbReference type="GO" id="GO:0016301">
    <property type="term" value="F:kinase activity"/>
    <property type="evidence" value="ECO:0007669"/>
    <property type="project" value="UniProtKB-KW"/>
</dbReference>
<dbReference type="AlphaFoldDB" id="F0SDY8"/>
<dbReference type="Pfam" id="PF19279">
    <property type="entry name" value="YegS_C"/>
    <property type="match status" value="1"/>
</dbReference>
<gene>
    <name evidence="6" type="ordered locus">Pedsa_1317</name>
</gene>
<dbReference type="Gene3D" id="2.60.200.40">
    <property type="match status" value="1"/>
</dbReference>
<dbReference type="Gene3D" id="3.40.50.10330">
    <property type="entry name" value="Probable inorganic polyphosphate/atp-NAD kinase, domain 1"/>
    <property type="match status" value="1"/>
</dbReference>
<dbReference type="Proteomes" id="UP000000310">
    <property type="component" value="Chromosome"/>
</dbReference>
<dbReference type="eggNOG" id="COG1597">
    <property type="taxonomic scope" value="Bacteria"/>
</dbReference>
<dbReference type="OrthoDB" id="9786026at2"/>
<dbReference type="PROSITE" id="PS50146">
    <property type="entry name" value="DAGK"/>
    <property type="match status" value="1"/>
</dbReference>
<dbReference type="GO" id="GO:0005886">
    <property type="term" value="C:plasma membrane"/>
    <property type="evidence" value="ECO:0007669"/>
    <property type="project" value="TreeGrafter"/>
</dbReference>
<reference evidence="6 7" key="1">
    <citation type="journal article" date="2011" name="Stand. Genomic Sci.">
        <title>Complete genome sequence of the gliding, heparinolytic Pedobacter saltans type strain (113).</title>
        <authorList>
            <person name="Liolios K."/>
            <person name="Sikorski J."/>
            <person name="Lu M."/>
            <person name="Nolan M."/>
            <person name="Lapidus A."/>
            <person name="Lucas S."/>
            <person name="Hammon N."/>
            <person name="Deshpande S."/>
            <person name="Cheng J.F."/>
            <person name="Tapia R."/>
            <person name="Han C."/>
            <person name="Goodwin L."/>
            <person name="Pitluck S."/>
            <person name="Huntemann M."/>
            <person name="Ivanova N."/>
            <person name="Pagani I."/>
            <person name="Mavromatis K."/>
            <person name="Ovchinikova G."/>
            <person name="Pati A."/>
            <person name="Chen A."/>
            <person name="Palaniappan K."/>
            <person name="Land M."/>
            <person name="Hauser L."/>
            <person name="Brambilla E.M."/>
            <person name="Kotsyurbenko O."/>
            <person name="Rohde M."/>
            <person name="Tindall B.J."/>
            <person name="Abt B."/>
            <person name="Goker M."/>
            <person name="Detter J.C."/>
            <person name="Woyke T."/>
            <person name="Bristow J."/>
            <person name="Eisen J.A."/>
            <person name="Markowitz V."/>
            <person name="Hugenholtz P."/>
            <person name="Klenk H.P."/>
            <person name="Kyrpides N.C."/>
        </authorList>
    </citation>
    <scope>NUCLEOTIDE SEQUENCE [LARGE SCALE GENOMIC DNA]</scope>
    <source>
        <strain evidence="7">ATCC 51119 / DSM 12145 / JCM 21818 / LMG 10337 / NBRC 100064 / NCIMB 13643</strain>
    </source>
</reference>
<sequence length="301" mass="33966">MEPKRVLLIINHKSGNQKRENIEHLFAAHMQKRQMDHKVLELSDHPKTAINNEINYYKPNIVIAAGGDGTINMISDVIQYKDVLLLIFPFGSANGMARDLSMPTDFNQALNLLENGKVVKLDLLKINNNTSVHLADVGLNARIVKRFQLDKKRGMLTYAKYLFNEIFYIRSKRFVISYENIVRRVKAVSLTFANATMYGTGAVINPEGKMNDGLFEICIVKPFPKIKLLSIALHMFKGSLSYSQFFETIQCSKAFISCPRRTLLQIDGEVIGKTSSIDLECIPAAVQVIISKDLHYPTLVS</sequence>
<dbReference type="GO" id="GO:0005524">
    <property type="term" value="F:ATP binding"/>
    <property type="evidence" value="ECO:0007669"/>
    <property type="project" value="UniProtKB-KW"/>
</dbReference>
<evidence type="ECO:0000256" key="3">
    <source>
        <dbReference type="ARBA" id="ARBA00022777"/>
    </source>
</evidence>
<reference evidence="7" key="2">
    <citation type="submission" date="2011-02" db="EMBL/GenBank/DDBJ databases">
        <title>The complete genome of Pedobacter saltans DSM 12145.</title>
        <authorList>
            <consortium name="US DOE Joint Genome Institute (JGI-PGF)"/>
            <person name="Lucas S."/>
            <person name="Copeland A."/>
            <person name="Lapidus A."/>
            <person name="Bruce D."/>
            <person name="Goodwin L."/>
            <person name="Pitluck S."/>
            <person name="Kyrpides N."/>
            <person name="Mavromatis K."/>
            <person name="Pagani I."/>
            <person name="Ivanova N."/>
            <person name="Ovchinnikova G."/>
            <person name="Lu M."/>
            <person name="Detter J.C."/>
            <person name="Han C."/>
            <person name="Land M."/>
            <person name="Hauser L."/>
            <person name="Markowitz V."/>
            <person name="Cheng J.-F."/>
            <person name="Hugenholtz P."/>
            <person name="Woyke T."/>
            <person name="Wu D."/>
            <person name="Tindall B."/>
            <person name="Pomrenke H.G."/>
            <person name="Brambilla E."/>
            <person name="Klenk H.-P."/>
            <person name="Eisen J.A."/>
        </authorList>
    </citation>
    <scope>NUCLEOTIDE SEQUENCE [LARGE SCALE GENOMIC DNA]</scope>
    <source>
        <strain evidence="7">ATCC 51119 / DSM 12145 / JCM 21818 / LMG 10337 / NBRC 100064 / NCIMB 13643</strain>
    </source>
</reference>
<evidence type="ECO:0000256" key="2">
    <source>
        <dbReference type="ARBA" id="ARBA00022741"/>
    </source>
</evidence>
<evidence type="ECO:0000256" key="4">
    <source>
        <dbReference type="ARBA" id="ARBA00022840"/>
    </source>
</evidence>
<keyword evidence="1" id="KW-0808">Transferase</keyword>
<dbReference type="PANTHER" id="PTHR12358">
    <property type="entry name" value="SPHINGOSINE KINASE"/>
    <property type="match status" value="1"/>
</dbReference>
<keyword evidence="4" id="KW-0067">ATP-binding</keyword>
<keyword evidence="7" id="KW-1185">Reference proteome</keyword>
<accession>F0SDY8</accession>
<dbReference type="Pfam" id="PF00781">
    <property type="entry name" value="DAGK_cat"/>
    <property type="match status" value="1"/>
</dbReference>
<dbReference type="InterPro" id="IPR001206">
    <property type="entry name" value="Diacylglycerol_kinase_cat_dom"/>
</dbReference>
<dbReference type="STRING" id="762903.Pedsa_1317"/>
<dbReference type="InterPro" id="IPR016064">
    <property type="entry name" value="NAD/diacylglycerol_kinase_sf"/>
</dbReference>